<feature type="transmembrane region" description="Helical" evidence="1">
    <location>
        <begin position="12"/>
        <end position="35"/>
    </location>
</feature>
<dbReference type="AlphaFoldDB" id="B9XNA8"/>
<keyword evidence="1" id="KW-1133">Transmembrane helix</keyword>
<organism evidence="2 3">
    <name type="scientific">Pedosphaera parvula (strain Ellin514)</name>
    <dbReference type="NCBI Taxonomy" id="320771"/>
    <lineage>
        <taxon>Bacteria</taxon>
        <taxon>Pseudomonadati</taxon>
        <taxon>Verrucomicrobiota</taxon>
        <taxon>Pedosphaerae</taxon>
        <taxon>Pedosphaerales</taxon>
        <taxon>Pedosphaeraceae</taxon>
        <taxon>Pedosphaera</taxon>
    </lineage>
</organism>
<accession>B9XNA8</accession>
<proteinExistence type="predicted"/>
<gene>
    <name evidence="2" type="ORF">Cflav_PD1562</name>
</gene>
<keyword evidence="1" id="KW-0812">Transmembrane</keyword>
<evidence type="ECO:0000256" key="1">
    <source>
        <dbReference type="SAM" id="Phobius"/>
    </source>
</evidence>
<dbReference type="OrthoDB" id="197050at2"/>
<keyword evidence="3" id="KW-1185">Reference proteome</keyword>
<dbReference type="Proteomes" id="UP000003688">
    <property type="component" value="Unassembled WGS sequence"/>
</dbReference>
<sequence>MSSTATQPKVRTFGFRFSATDAGIILVFIAVTSLLKLAGSPHAWILPIVACHFFLFCNVFRVRPRFELAWAGLFIVNVVTCSLLDKLEWNTVLLTQIPVTIIVILAEMKTPRYHGIFAARLNPRLPEYLRGEVP</sequence>
<reference evidence="2 3" key="1">
    <citation type="journal article" date="2011" name="J. Bacteriol.">
        <title>Genome sequence of 'Pedosphaera parvula' Ellin514, an aerobic Verrucomicrobial isolate from pasture soil.</title>
        <authorList>
            <person name="Kant R."/>
            <person name="van Passel M.W."/>
            <person name="Sangwan P."/>
            <person name="Palva A."/>
            <person name="Lucas S."/>
            <person name="Copeland A."/>
            <person name="Lapidus A."/>
            <person name="Glavina Del Rio T."/>
            <person name="Dalin E."/>
            <person name="Tice H."/>
            <person name="Bruce D."/>
            <person name="Goodwin L."/>
            <person name="Pitluck S."/>
            <person name="Chertkov O."/>
            <person name="Larimer F.W."/>
            <person name="Land M.L."/>
            <person name="Hauser L."/>
            <person name="Brettin T.S."/>
            <person name="Detter J.C."/>
            <person name="Han S."/>
            <person name="de Vos W.M."/>
            <person name="Janssen P.H."/>
            <person name="Smidt H."/>
        </authorList>
    </citation>
    <scope>NUCLEOTIDE SEQUENCE [LARGE SCALE GENOMIC DNA]</scope>
    <source>
        <strain evidence="2 3">Ellin514</strain>
    </source>
</reference>
<evidence type="ECO:0000313" key="2">
    <source>
        <dbReference type="EMBL" id="EEF58661.1"/>
    </source>
</evidence>
<evidence type="ECO:0000313" key="3">
    <source>
        <dbReference type="Proteomes" id="UP000003688"/>
    </source>
</evidence>
<dbReference type="EMBL" id="ABOX02000039">
    <property type="protein sequence ID" value="EEF58661.1"/>
    <property type="molecule type" value="Genomic_DNA"/>
</dbReference>
<protein>
    <submittedName>
        <fullName evidence="2">Uncharacterized protein</fullName>
    </submittedName>
</protein>
<keyword evidence="1" id="KW-0472">Membrane</keyword>
<comment type="caution">
    <text evidence="2">The sequence shown here is derived from an EMBL/GenBank/DDBJ whole genome shotgun (WGS) entry which is preliminary data.</text>
</comment>
<feature type="transmembrane region" description="Helical" evidence="1">
    <location>
        <begin position="41"/>
        <end position="61"/>
    </location>
</feature>
<name>B9XNA8_PEDPL</name>
<dbReference type="STRING" id="320771.Cflav_PD1562"/>